<dbReference type="FunCoup" id="A0A1S3IUQ0">
    <property type="interactions" value="2326"/>
</dbReference>
<feature type="compositionally biased region" description="Basic and acidic residues" evidence="5">
    <location>
        <begin position="262"/>
        <end position="285"/>
    </location>
</feature>
<dbReference type="PANTHER" id="PTHR13309">
    <property type="entry name" value="NUCLEAR FRAGILE X MENTAL RETARDATION PROTEIN INTERACTING PROTEIN 1"/>
    <property type="match status" value="1"/>
</dbReference>
<reference evidence="8" key="1">
    <citation type="submission" date="2025-08" db="UniProtKB">
        <authorList>
            <consortium name="RefSeq"/>
        </authorList>
    </citation>
    <scope>IDENTIFICATION</scope>
    <source>
        <tissue evidence="8">Gonads</tissue>
    </source>
</reference>
<feature type="compositionally biased region" description="Basic and acidic residues" evidence="5">
    <location>
        <begin position="346"/>
        <end position="355"/>
    </location>
</feature>
<dbReference type="OrthoDB" id="273070at2759"/>
<proteinExistence type="predicted"/>
<evidence type="ECO:0000256" key="3">
    <source>
        <dbReference type="ARBA" id="ARBA00022833"/>
    </source>
</evidence>
<dbReference type="PROSITE" id="PS50157">
    <property type="entry name" value="ZINC_FINGER_C2H2_2"/>
    <property type="match status" value="1"/>
</dbReference>
<dbReference type="PROSITE" id="PS00028">
    <property type="entry name" value="ZINC_FINGER_C2H2_1"/>
    <property type="match status" value="1"/>
</dbReference>
<keyword evidence="2 4" id="KW-0863">Zinc-finger</keyword>
<organism evidence="7 8">
    <name type="scientific">Lingula anatina</name>
    <name type="common">Brachiopod</name>
    <name type="synonym">Lingula unguis</name>
    <dbReference type="NCBI Taxonomy" id="7574"/>
    <lineage>
        <taxon>Eukaryota</taxon>
        <taxon>Metazoa</taxon>
        <taxon>Spiralia</taxon>
        <taxon>Lophotrochozoa</taxon>
        <taxon>Brachiopoda</taxon>
        <taxon>Linguliformea</taxon>
        <taxon>Lingulata</taxon>
        <taxon>Lingulida</taxon>
        <taxon>Linguloidea</taxon>
        <taxon>Lingulidae</taxon>
        <taxon>Lingula</taxon>
    </lineage>
</organism>
<evidence type="ECO:0000259" key="6">
    <source>
        <dbReference type="PROSITE" id="PS50157"/>
    </source>
</evidence>
<gene>
    <name evidence="8" type="primary">LOC106167104</name>
</gene>
<name>A0A1S3IUQ0_LINAN</name>
<feature type="region of interest" description="Disordered" evidence="5">
    <location>
        <begin position="1"/>
        <end position="107"/>
    </location>
</feature>
<feature type="region of interest" description="Disordered" evidence="5">
    <location>
        <begin position="224"/>
        <end position="285"/>
    </location>
</feature>
<dbReference type="InterPro" id="IPR036236">
    <property type="entry name" value="Znf_C2H2_sf"/>
</dbReference>
<dbReference type="GO" id="GO:0005634">
    <property type="term" value="C:nucleus"/>
    <property type="evidence" value="ECO:0007669"/>
    <property type="project" value="TreeGrafter"/>
</dbReference>
<keyword evidence="3" id="KW-0862">Zinc</keyword>
<feature type="compositionally biased region" description="Low complexity" evidence="5">
    <location>
        <begin position="11"/>
        <end position="28"/>
    </location>
</feature>
<dbReference type="GeneID" id="106167104"/>
<feature type="compositionally biased region" description="Basic residues" evidence="5">
    <location>
        <begin position="368"/>
        <end position="380"/>
    </location>
</feature>
<keyword evidence="1" id="KW-0479">Metal-binding</keyword>
<evidence type="ECO:0000256" key="5">
    <source>
        <dbReference type="SAM" id="MobiDB-lite"/>
    </source>
</evidence>
<dbReference type="InParanoid" id="A0A1S3IUQ0"/>
<dbReference type="InterPro" id="IPR013087">
    <property type="entry name" value="Znf_C2H2_type"/>
</dbReference>
<evidence type="ECO:0000256" key="4">
    <source>
        <dbReference type="PROSITE-ProRule" id="PRU00042"/>
    </source>
</evidence>
<dbReference type="Pfam" id="PF10453">
    <property type="entry name" value="NUFIP1"/>
    <property type="match status" value="1"/>
</dbReference>
<dbReference type="SUPFAM" id="SSF57667">
    <property type="entry name" value="beta-beta-alpha zinc fingers"/>
    <property type="match status" value="1"/>
</dbReference>
<dbReference type="GO" id="GO:0008270">
    <property type="term" value="F:zinc ion binding"/>
    <property type="evidence" value="ECO:0007669"/>
    <property type="project" value="UniProtKB-KW"/>
</dbReference>
<accession>A0A1S3IUQ0</accession>
<feature type="compositionally biased region" description="Polar residues" evidence="5">
    <location>
        <begin position="248"/>
        <end position="258"/>
    </location>
</feature>
<evidence type="ECO:0000313" key="8">
    <source>
        <dbReference type="RefSeq" id="XP_013401264.1"/>
    </source>
</evidence>
<protein>
    <submittedName>
        <fullName evidence="8">Nuclear fragile X mental retardation-interacting protein 1</fullName>
    </submittedName>
</protein>
<dbReference type="AlphaFoldDB" id="A0A1S3IUQ0"/>
<feature type="compositionally biased region" description="Basic residues" evidence="5">
    <location>
        <begin position="225"/>
        <end position="247"/>
    </location>
</feature>
<evidence type="ECO:0000256" key="1">
    <source>
        <dbReference type="ARBA" id="ARBA00022723"/>
    </source>
</evidence>
<feature type="compositionally biased region" description="Gly residues" evidence="5">
    <location>
        <begin position="86"/>
        <end position="98"/>
    </location>
</feature>
<dbReference type="STRING" id="7574.A0A1S3IUQ0"/>
<sequence>MFQQHRGSFHPNQRGFPGPRPPNFGSGPPRHHGPPPHIRPPPGIGFEEFGPGGPMPPRFSGPGRGVDFPGRGMPPYRLRGGRFHGNRGGFRGRGGNFRGGSHPKKIKVDKRDLPENNKFYCDACDRGFKTDDKFKEHVDGHQKCHYDGCSYIAAPKLVKLHIDLQHRTGMAKKIWSLESEEDIKKWKEERRKNFPTASNIAKKQAELQERRERGEVLETKQFGRMNRRGRGRGRGGHDRRHGHKRQWRQTPSQFQNDGIQAEDEKGAKHIRLEEPTSKREEVKVRDPTIDPLAYVLEDASDSDSPPTEVPLHTGKTALPSTSLAGGLGSLAASYGDVSDSEEEEKKEDIKSDKKPSAIKNNGATNKGHPNHLRPRRKRKREAFELPKKATLLEKLLANEIRHERNVILQCVRYVVRNNFFKERSSEKSSSETDKISDIVNTPNLYNDDVWE</sequence>
<dbReference type="InterPro" id="IPR019496">
    <property type="entry name" value="NUFIP1_cons_dom"/>
</dbReference>
<evidence type="ECO:0000313" key="7">
    <source>
        <dbReference type="Proteomes" id="UP000085678"/>
    </source>
</evidence>
<feature type="compositionally biased region" description="Low complexity" evidence="5">
    <location>
        <begin position="317"/>
        <end position="335"/>
    </location>
</feature>
<dbReference type="KEGG" id="lak:106167104"/>
<dbReference type="InterPro" id="IPR039136">
    <property type="entry name" value="NUFIP1-like"/>
</dbReference>
<dbReference type="GO" id="GO:0000492">
    <property type="term" value="P:box C/D snoRNP assembly"/>
    <property type="evidence" value="ECO:0007669"/>
    <property type="project" value="TreeGrafter"/>
</dbReference>
<keyword evidence="7" id="KW-1185">Reference proteome</keyword>
<dbReference type="PANTHER" id="PTHR13309:SF0">
    <property type="entry name" value="FMR1-INTERACTING PROTEIN NUFIP1"/>
    <property type="match status" value="1"/>
</dbReference>
<feature type="domain" description="C2H2-type" evidence="6">
    <location>
        <begin position="119"/>
        <end position="141"/>
    </location>
</feature>
<dbReference type="GO" id="GO:0003723">
    <property type="term" value="F:RNA binding"/>
    <property type="evidence" value="ECO:0007669"/>
    <property type="project" value="InterPro"/>
</dbReference>
<evidence type="ECO:0000256" key="2">
    <source>
        <dbReference type="ARBA" id="ARBA00022771"/>
    </source>
</evidence>
<dbReference type="InterPro" id="IPR022755">
    <property type="entry name" value="Znf_C2H2_jaz"/>
</dbReference>
<dbReference type="RefSeq" id="XP_013401264.1">
    <property type="nucleotide sequence ID" value="XM_013545810.2"/>
</dbReference>
<feature type="region of interest" description="Disordered" evidence="5">
    <location>
        <begin position="297"/>
        <end position="381"/>
    </location>
</feature>
<dbReference type="Pfam" id="PF12171">
    <property type="entry name" value="zf-C2H2_jaz"/>
    <property type="match status" value="1"/>
</dbReference>
<dbReference type="Proteomes" id="UP000085678">
    <property type="component" value="Unplaced"/>
</dbReference>